<sequence>MEFEPFFEDGQFEELTKDNSESEGYDDEEELEYDAINDETFGATVNEIDENDLEAFANRTADLILDDPSCSINAPDPSQIPLPQVNSVFCKGNYEGSYDKIWDNTAFNGNQSLASDFSGHLNKISNDPLKTISSNSNSTQVTKSHAPAPPAGAKTLEEIERDAVISSSSNLALPNLSAAPTIASQSANIPVSKRGEPLNLEELEKRMLLEAALASGIMSSATGPSTSNAITQVVSQMKNEPLPWMCGPPPVVRHLGFPPGMMPPFARLPFLPGNPMGPPPPGMFPPPFFGPNGMCRPPMYPFQGPPPPIHSNTNVHAPNKNIYNYNNSNSSQPHHNSGNQNYQKNSRGVRSVPVPGSWMPVQQNRQPNNQSPFQVNSVAQCGYSRQPYSVQCSTVSTPVPNRQRQKGLPSGRTISDFAFDPYAGFMSKKEREWLIKIHLIQCMGSGEPMEDDFYYTMWKERNVLDKAPEEWKVKLQPKYYNFDDTYPSAAYIQPSFSGSLGRPTHCSANFPRQMIDLSVDNPEEEDLINTKNTQKKLKAMLMRIENAALVLLKCNELKRNLGSGDLDEQEELACKSTLKEQMDLLIACTCAKDKLPTIMLIQKVEFYFLIETMPKYAKKIPEASVTDCIKNISVVEKELINNSKFVQITQFSFLVGLSKHEVDANLISKSSLINKGSLINMSAAMLNPVKSSFRKVSSFFKTAFDSHEQYGLINSFRGIIFTYVAGYFYFKSRAAKKHKKIQEAKNREKQAILNDALARAGLST</sequence>
<proteinExistence type="predicted"/>
<evidence type="ECO:0000256" key="3">
    <source>
        <dbReference type="SAM" id="MobiDB-lite"/>
    </source>
</evidence>
<keyword evidence="2" id="KW-0963">Cytoplasm</keyword>
<name>A0A915EIJ0_9BILA</name>
<accession>A0A915EIJ0</accession>
<keyword evidence="4" id="KW-0472">Membrane</keyword>
<dbReference type="AlphaFoldDB" id="A0A915EIJ0"/>
<dbReference type="Proteomes" id="UP000887574">
    <property type="component" value="Unplaced"/>
</dbReference>
<keyword evidence="4" id="KW-1133">Transmembrane helix</keyword>
<comment type="subcellular location">
    <subcellularLocation>
        <location evidence="1">Cytoplasm</location>
        <location evidence="1">P-body</location>
    </subcellularLocation>
</comment>
<dbReference type="GO" id="GO:0003723">
    <property type="term" value="F:RNA binding"/>
    <property type="evidence" value="ECO:0007669"/>
    <property type="project" value="TreeGrafter"/>
</dbReference>
<evidence type="ECO:0000256" key="2">
    <source>
        <dbReference type="ARBA" id="ARBA00022490"/>
    </source>
</evidence>
<dbReference type="GO" id="GO:0033962">
    <property type="term" value="P:P-body assembly"/>
    <property type="evidence" value="ECO:0007669"/>
    <property type="project" value="TreeGrafter"/>
</dbReference>
<dbReference type="InterPro" id="IPR039900">
    <property type="entry name" value="Pat1-like"/>
</dbReference>
<feature type="compositionally biased region" description="Low complexity" evidence="3">
    <location>
        <begin position="318"/>
        <end position="341"/>
    </location>
</feature>
<feature type="compositionally biased region" description="Polar residues" evidence="3">
    <location>
        <begin position="360"/>
        <end position="374"/>
    </location>
</feature>
<feature type="compositionally biased region" description="Acidic residues" evidence="3">
    <location>
        <begin position="1"/>
        <end position="12"/>
    </location>
</feature>
<dbReference type="GO" id="GO:0000290">
    <property type="term" value="P:deadenylation-dependent decapping of nuclear-transcribed mRNA"/>
    <property type="evidence" value="ECO:0007669"/>
    <property type="project" value="InterPro"/>
</dbReference>
<evidence type="ECO:0000256" key="4">
    <source>
        <dbReference type="SAM" id="Phobius"/>
    </source>
</evidence>
<organism evidence="5 6">
    <name type="scientific">Ditylenchus dipsaci</name>
    <dbReference type="NCBI Taxonomy" id="166011"/>
    <lineage>
        <taxon>Eukaryota</taxon>
        <taxon>Metazoa</taxon>
        <taxon>Ecdysozoa</taxon>
        <taxon>Nematoda</taxon>
        <taxon>Chromadorea</taxon>
        <taxon>Rhabditida</taxon>
        <taxon>Tylenchina</taxon>
        <taxon>Tylenchomorpha</taxon>
        <taxon>Sphaerularioidea</taxon>
        <taxon>Anguinidae</taxon>
        <taxon>Anguininae</taxon>
        <taxon>Ditylenchus</taxon>
    </lineage>
</organism>
<evidence type="ECO:0000313" key="5">
    <source>
        <dbReference type="Proteomes" id="UP000887574"/>
    </source>
</evidence>
<dbReference type="PANTHER" id="PTHR21551:SF0">
    <property type="entry name" value="PROTEIN ASSOCIATED WITH TOPO II RELATED-1, ISOFORM A"/>
    <property type="match status" value="1"/>
</dbReference>
<dbReference type="PANTHER" id="PTHR21551">
    <property type="entry name" value="TOPOISOMERASE II-ASSOCIATED PROTEIN PAT1"/>
    <property type="match status" value="1"/>
</dbReference>
<keyword evidence="4" id="KW-0812">Transmembrane</keyword>
<feature type="region of interest" description="Disordered" evidence="3">
    <location>
        <begin position="1"/>
        <end position="29"/>
    </location>
</feature>
<evidence type="ECO:0000313" key="6">
    <source>
        <dbReference type="WBParaSite" id="jg6700"/>
    </source>
</evidence>
<keyword evidence="5" id="KW-1185">Reference proteome</keyword>
<protein>
    <submittedName>
        <fullName evidence="6">Uncharacterized protein</fullName>
    </submittedName>
</protein>
<dbReference type="WBParaSite" id="jg6700">
    <property type="protein sequence ID" value="jg6700"/>
    <property type="gene ID" value="jg6700"/>
</dbReference>
<feature type="region of interest" description="Disordered" evidence="3">
    <location>
        <begin position="306"/>
        <end position="374"/>
    </location>
</feature>
<dbReference type="GO" id="GO:0000932">
    <property type="term" value="C:P-body"/>
    <property type="evidence" value="ECO:0007669"/>
    <property type="project" value="UniProtKB-SubCell"/>
</dbReference>
<evidence type="ECO:0000256" key="1">
    <source>
        <dbReference type="ARBA" id="ARBA00004201"/>
    </source>
</evidence>
<reference evidence="6" key="1">
    <citation type="submission" date="2022-11" db="UniProtKB">
        <authorList>
            <consortium name="WormBaseParasite"/>
        </authorList>
    </citation>
    <scope>IDENTIFICATION</scope>
</reference>
<feature type="transmembrane region" description="Helical" evidence="4">
    <location>
        <begin position="710"/>
        <end position="730"/>
    </location>
</feature>